<sequence length="140" mass="15738">MQQHIFPCSRMAIFSSRNKATNPLLQGRLFQNIFGILTADRQSRFSLSKGDICHKLAHFSETQRATFPSAEGWLQPDWRTFSRQNWTFFSEAEMGALFRDFSGSFFLSNQQILSVGSTNSAISCLLSLLPLLAGASSQSY</sequence>
<comment type="caution">
    <text evidence="1">The sequence shown here is derived from an EMBL/GenBank/DDBJ whole genome shotgun (WGS) entry which is preliminary data.</text>
</comment>
<accession>A0ACC2C6Z1</accession>
<dbReference type="EMBL" id="CM055102">
    <property type="protein sequence ID" value="KAJ7537792.1"/>
    <property type="molecule type" value="Genomic_DNA"/>
</dbReference>
<organism evidence="1 2">
    <name type="scientific">Diphasiastrum complanatum</name>
    <name type="common">Issler's clubmoss</name>
    <name type="synonym">Lycopodium complanatum</name>
    <dbReference type="NCBI Taxonomy" id="34168"/>
    <lineage>
        <taxon>Eukaryota</taxon>
        <taxon>Viridiplantae</taxon>
        <taxon>Streptophyta</taxon>
        <taxon>Embryophyta</taxon>
        <taxon>Tracheophyta</taxon>
        <taxon>Lycopodiopsida</taxon>
        <taxon>Lycopodiales</taxon>
        <taxon>Lycopodiaceae</taxon>
        <taxon>Lycopodioideae</taxon>
        <taxon>Diphasiastrum</taxon>
    </lineage>
</organism>
<evidence type="ECO:0000313" key="2">
    <source>
        <dbReference type="Proteomes" id="UP001162992"/>
    </source>
</evidence>
<gene>
    <name evidence="1" type="ORF">O6H91_11G022300</name>
</gene>
<name>A0ACC2C6Z1_DIPCM</name>
<proteinExistence type="predicted"/>
<keyword evidence="2" id="KW-1185">Reference proteome</keyword>
<evidence type="ECO:0000313" key="1">
    <source>
        <dbReference type="EMBL" id="KAJ7537792.1"/>
    </source>
</evidence>
<dbReference type="Proteomes" id="UP001162992">
    <property type="component" value="Chromosome 11"/>
</dbReference>
<protein>
    <submittedName>
        <fullName evidence="1">Uncharacterized protein</fullName>
    </submittedName>
</protein>
<reference evidence="2" key="1">
    <citation type="journal article" date="2024" name="Proc. Natl. Acad. Sci. U.S.A.">
        <title>Extraordinary preservation of gene collinearity over three hundred million years revealed in homosporous lycophytes.</title>
        <authorList>
            <person name="Li C."/>
            <person name="Wickell D."/>
            <person name="Kuo L.Y."/>
            <person name="Chen X."/>
            <person name="Nie B."/>
            <person name="Liao X."/>
            <person name="Peng D."/>
            <person name="Ji J."/>
            <person name="Jenkins J."/>
            <person name="Williams M."/>
            <person name="Shu S."/>
            <person name="Plott C."/>
            <person name="Barry K."/>
            <person name="Rajasekar S."/>
            <person name="Grimwood J."/>
            <person name="Han X."/>
            <person name="Sun S."/>
            <person name="Hou Z."/>
            <person name="He W."/>
            <person name="Dai G."/>
            <person name="Sun C."/>
            <person name="Schmutz J."/>
            <person name="Leebens-Mack J.H."/>
            <person name="Li F.W."/>
            <person name="Wang L."/>
        </authorList>
    </citation>
    <scope>NUCLEOTIDE SEQUENCE [LARGE SCALE GENOMIC DNA]</scope>
    <source>
        <strain evidence="2">cv. PW_Plant_1</strain>
    </source>
</reference>